<proteinExistence type="predicted"/>
<keyword evidence="3" id="KW-1185">Reference proteome</keyword>
<name>A0ABP5SNS9_9ACTN</name>
<comment type="caution">
    <text evidence="2">The sequence shown here is derived from an EMBL/GenBank/DDBJ whole genome shotgun (WGS) entry which is preliminary data.</text>
</comment>
<organism evidence="2 3">
    <name type="scientific">Dactylosporangium salmoneum</name>
    <dbReference type="NCBI Taxonomy" id="53361"/>
    <lineage>
        <taxon>Bacteria</taxon>
        <taxon>Bacillati</taxon>
        <taxon>Actinomycetota</taxon>
        <taxon>Actinomycetes</taxon>
        <taxon>Micromonosporales</taxon>
        <taxon>Micromonosporaceae</taxon>
        <taxon>Dactylosporangium</taxon>
    </lineage>
</organism>
<dbReference type="Proteomes" id="UP001501444">
    <property type="component" value="Unassembled WGS sequence"/>
</dbReference>
<feature type="chain" id="PRO_5047004549" description="Asl1-like glycosyl hydrolase catalytic domain-containing protein" evidence="1">
    <location>
        <begin position="27"/>
        <end position="409"/>
    </location>
</feature>
<evidence type="ECO:0000313" key="3">
    <source>
        <dbReference type="Proteomes" id="UP001501444"/>
    </source>
</evidence>
<reference evidence="3" key="1">
    <citation type="journal article" date="2019" name="Int. J. Syst. Evol. Microbiol.">
        <title>The Global Catalogue of Microorganisms (GCM) 10K type strain sequencing project: providing services to taxonomists for standard genome sequencing and annotation.</title>
        <authorList>
            <consortium name="The Broad Institute Genomics Platform"/>
            <consortium name="The Broad Institute Genome Sequencing Center for Infectious Disease"/>
            <person name="Wu L."/>
            <person name="Ma J."/>
        </authorList>
    </citation>
    <scope>NUCLEOTIDE SEQUENCE [LARGE SCALE GENOMIC DNA]</scope>
    <source>
        <strain evidence="3">JCM 3272</strain>
    </source>
</reference>
<accession>A0ABP5SNS9</accession>
<keyword evidence="1" id="KW-0732">Signal</keyword>
<dbReference type="InterPro" id="IPR017853">
    <property type="entry name" value="GH"/>
</dbReference>
<dbReference type="SUPFAM" id="SSF51445">
    <property type="entry name" value="(Trans)glycosidases"/>
    <property type="match status" value="1"/>
</dbReference>
<evidence type="ECO:0000256" key="1">
    <source>
        <dbReference type="SAM" id="SignalP"/>
    </source>
</evidence>
<evidence type="ECO:0008006" key="4">
    <source>
        <dbReference type="Google" id="ProtNLM"/>
    </source>
</evidence>
<gene>
    <name evidence="2" type="ORF">GCM10010170_012270</name>
</gene>
<feature type="signal peptide" evidence="1">
    <location>
        <begin position="1"/>
        <end position="26"/>
    </location>
</feature>
<evidence type="ECO:0000313" key="2">
    <source>
        <dbReference type="EMBL" id="GAA2333110.1"/>
    </source>
</evidence>
<dbReference type="EMBL" id="BAAARV010000009">
    <property type="protein sequence ID" value="GAA2333110.1"/>
    <property type="molecule type" value="Genomic_DNA"/>
</dbReference>
<sequence length="409" mass="45498">MLSRLVPATAMAVGLALGAMPTAASAQPGAAQDRVVPSGAMSRPHPADGVLAANFNQDLGSLDYHELQAARATWIRGFFTMPDADKGDVAATTTIHTILDASRRNYGTVLSLKFPLAQTEMPAPGSAAMAAELARVDKVLPVVMGRVDILTIGNEPFNESRPQDRTEALNNFYETVAEHVIAYRRAHCASNCKTQLYMGALNRLDLPANRTPVVERWLQFVNATPEIQGVDIHPHVPSREAVQPFLDYVLPRLRPDQKFLATEFSLVWYWQRHMTDPIAPEFAQRYGFAADAKVWQVIEAAIAHPFPQQEWNDFLSSSPWYESQKHFLRDQMTAFRATGRLAVAGYGFRQDTVMEQNWGPDKVPWLLNSVFAPYTVQPAPNGQAGRGYAWIDDFRDVQRPADDQHGAEK</sequence>
<protein>
    <recommendedName>
        <fullName evidence="4">Asl1-like glycosyl hydrolase catalytic domain-containing protein</fullName>
    </recommendedName>
</protein>